<organism evidence="1 2">
    <name type="scientific">Riccia sorocarpa</name>
    <dbReference type="NCBI Taxonomy" id="122646"/>
    <lineage>
        <taxon>Eukaryota</taxon>
        <taxon>Viridiplantae</taxon>
        <taxon>Streptophyta</taxon>
        <taxon>Embryophyta</taxon>
        <taxon>Marchantiophyta</taxon>
        <taxon>Marchantiopsida</taxon>
        <taxon>Marchantiidae</taxon>
        <taxon>Marchantiales</taxon>
        <taxon>Ricciaceae</taxon>
        <taxon>Riccia</taxon>
    </lineage>
</organism>
<dbReference type="AlphaFoldDB" id="A0ABD3GR06"/>
<dbReference type="InterPro" id="IPR036691">
    <property type="entry name" value="Endo/exonu/phosph_ase_sf"/>
</dbReference>
<accession>A0ABD3GR06</accession>
<protein>
    <recommendedName>
        <fullName evidence="3">Endonuclease/exonuclease/phosphatase domain-containing protein</fullName>
    </recommendedName>
</protein>
<evidence type="ECO:0000313" key="2">
    <source>
        <dbReference type="Proteomes" id="UP001633002"/>
    </source>
</evidence>
<reference evidence="1 2" key="1">
    <citation type="submission" date="2024-09" db="EMBL/GenBank/DDBJ databases">
        <title>Chromosome-scale assembly of Riccia sorocarpa.</title>
        <authorList>
            <person name="Paukszto L."/>
        </authorList>
    </citation>
    <scope>NUCLEOTIDE SEQUENCE [LARGE SCALE GENOMIC DNA]</scope>
    <source>
        <strain evidence="1">LP-2024</strain>
        <tissue evidence="1">Aerial parts of the thallus</tissue>
    </source>
</reference>
<gene>
    <name evidence="1" type="ORF">R1sor_023972</name>
</gene>
<dbReference type="EMBL" id="JBJQOH010000007">
    <property type="protein sequence ID" value="KAL3681016.1"/>
    <property type="molecule type" value="Genomic_DNA"/>
</dbReference>
<sequence length="156" mass="17087">MDCELTIASWNIHGLGCDDRVKVAEQWMRGTGKEAKVLALQEMKAGEDRLEFNVRKLIPGAHCMIDYSMSDRGGAAIVIHPSIKVLEGGIKGDGSMAWAVVETKVGRKQGGKLDLLRGLEYGFKPPGFLRAFTCAARTPVGLLEESRSKLEPERCL</sequence>
<dbReference type="Gene3D" id="3.60.10.10">
    <property type="entry name" value="Endonuclease/exonuclease/phosphatase"/>
    <property type="match status" value="1"/>
</dbReference>
<dbReference type="SUPFAM" id="SSF56219">
    <property type="entry name" value="DNase I-like"/>
    <property type="match status" value="1"/>
</dbReference>
<dbReference type="Proteomes" id="UP001633002">
    <property type="component" value="Unassembled WGS sequence"/>
</dbReference>
<evidence type="ECO:0000313" key="1">
    <source>
        <dbReference type="EMBL" id="KAL3681016.1"/>
    </source>
</evidence>
<comment type="caution">
    <text evidence="1">The sequence shown here is derived from an EMBL/GenBank/DDBJ whole genome shotgun (WGS) entry which is preliminary data.</text>
</comment>
<evidence type="ECO:0008006" key="3">
    <source>
        <dbReference type="Google" id="ProtNLM"/>
    </source>
</evidence>
<keyword evidence="2" id="KW-1185">Reference proteome</keyword>
<proteinExistence type="predicted"/>
<name>A0ABD3GR06_9MARC</name>